<gene>
    <name evidence="2" type="ORF">OIU77_017858</name>
</gene>
<dbReference type="Proteomes" id="UP001141253">
    <property type="component" value="Chromosome 16"/>
</dbReference>
<dbReference type="EMBL" id="JAPFFI010000027">
    <property type="protein sequence ID" value="KAJ6304063.1"/>
    <property type="molecule type" value="Genomic_DNA"/>
</dbReference>
<dbReference type="Pfam" id="PF02514">
    <property type="entry name" value="CobN-Mg_chel"/>
    <property type="match status" value="1"/>
</dbReference>
<sequence>MQTEKKLAITVFSFPPDKGNVETAADLNVFSSIFSVLERADQNHVRKHALEQAEANGVTFEKLQLVYFLMPRDHIPRT</sequence>
<dbReference type="InterPro" id="IPR003672">
    <property type="entry name" value="CobN/Mg_chltase"/>
</dbReference>
<name>A0ABQ8ZQ72_9ROSI</name>
<reference evidence="2" key="1">
    <citation type="submission" date="2022-10" db="EMBL/GenBank/DDBJ databases">
        <authorList>
            <person name="Hyden B.L."/>
            <person name="Feng K."/>
            <person name="Yates T."/>
            <person name="Jawdy S."/>
            <person name="Smart L.B."/>
            <person name="Muchero W."/>
        </authorList>
    </citation>
    <scope>NUCLEOTIDE SEQUENCE</scope>
    <source>
        <tissue evidence="2">Shoot tip</tissue>
    </source>
</reference>
<feature type="domain" description="CobN/magnesium chelatase" evidence="1">
    <location>
        <begin position="3"/>
        <end position="39"/>
    </location>
</feature>
<protein>
    <recommendedName>
        <fullName evidence="1">CobN/magnesium chelatase domain-containing protein</fullName>
    </recommendedName>
</protein>
<evidence type="ECO:0000313" key="3">
    <source>
        <dbReference type="Proteomes" id="UP001141253"/>
    </source>
</evidence>
<reference evidence="2" key="2">
    <citation type="journal article" date="2023" name="Int. J. Mol. Sci.">
        <title>De Novo Assembly and Annotation of 11 Diverse Shrub Willow (Salix) Genomes Reveals Novel Gene Organization in Sex-Linked Regions.</title>
        <authorList>
            <person name="Hyden B."/>
            <person name="Feng K."/>
            <person name="Yates T.B."/>
            <person name="Jawdy S."/>
            <person name="Cereghino C."/>
            <person name="Smart L.B."/>
            <person name="Muchero W."/>
        </authorList>
    </citation>
    <scope>NUCLEOTIDE SEQUENCE</scope>
    <source>
        <tissue evidence="2">Shoot tip</tissue>
    </source>
</reference>
<evidence type="ECO:0000313" key="2">
    <source>
        <dbReference type="EMBL" id="KAJ6304063.1"/>
    </source>
</evidence>
<organism evidence="2 3">
    <name type="scientific">Salix suchowensis</name>
    <dbReference type="NCBI Taxonomy" id="1278906"/>
    <lineage>
        <taxon>Eukaryota</taxon>
        <taxon>Viridiplantae</taxon>
        <taxon>Streptophyta</taxon>
        <taxon>Embryophyta</taxon>
        <taxon>Tracheophyta</taxon>
        <taxon>Spermatophyta</taxon>
        <taxon>Magnoliopsida</taxon>
        <taxon>eudicotyledons</taxon>
        <taxon>Gunneridae</taxon>
        <taxon>Pentapetalae</taxon>
        <taxon>rosids</taxon>
        <taxon>fabids</taxon>
        <taxon>Malpighiales</taxon>
        <taxon>Salicaceae</taxon>
        <taxon>Saliceae</taxon>
        <taxon>Salix</taxon>
    </lineage>
</organism>
<accession>A0ABQ8ZQ72</accession>
<evidence type="ECO:0000259" key="1">
    <source>
        <dbReference type="Pfam" id="PF02514"/>
    </source>
</evidence>
<keyword evidence="3" id="KW-1185">Reference proteome</keyword>
<proteinExistence type="predicted"/>
<comment type="caution">
    <text evidence="2">The sequence shown here is derived from an EMBL/GenBank/DDBJ whole genome shotgun (WGS) entry which is preliminary data.</text>
</comment>